<feature type="region of interest" description="Disordered" evidence="1">
    <location>
        <begin position="54"/>
        <end position="140"/>
    </location>
</feature>
<feature type="compositionally biased region" description="Polar residues" evidence="1">
    <location>
        <begin position="286"/>
        <end position="297"/>
    </location>
</feature>
<sequence>MTTEHDYTDLNLPPFYADHELDPVCVYEHELPPGVIPPEQPILVDSPPDIYHIPPEDDPLVVSPPPLQRNNSSFPFNSTPQPSGDYSGDSGSITSPDVTFSAVVSTPQTEQASSGLQTPSIRSSDLQNSSYPSAIASSSSSVTSLPHSIAASPRFVDQTMLRLARLQSPPSYDVPNRVVDRSPLGHPHHQQYRNSHHHSHSASDIQQFLVSPSISNLRGQEDYFSHRGRMRSHTFSHSAPNPEQLQQPRAAEEEQLPATPRYSLEFPSTVPHQQYLEEHQRARAASLSNTAANSFGPTSLEGEGERQTLYSIPMQDRSPSQMSSSSDRQRKPVGRSRASTIGESSRLLVQRMHSLLGRTPPGTPNTYTAGQSSASAGVVVETDLNTVDRVEHG</sequence>
<gene>
    <name evidence="2" type="ORF">BGZ99_009005</name>
</gene>
<feature type="region of interest" description="Disordered" evidence="1">
    <location>
        <begin position="357"/>
        <end position="393"/>
    </location>
</feature>
<feature type="compositionally biased region" description="Low complexity" evidence="1">
    <location>
        <begin position="129"/>
        <end position="140"/>
    </location>
</feature>
<protein>
    <submittedName>
        <fullName evidence="2">Uncharacterized protein</fullName>
    </submittedName>
</protein>
<feature type="compositionally biased region" description="Basic residues" evidence="1">
    <location>
        <begin position="186"/>
        <end position="200"/>
    </location>
</feature>
<organism evidence="2 3">
    <name type="scientific">Dissophora globulifera</name>
    <dbReference type="NCBI Taxonomy" id="979702"/>
    <lineage>
        <taxon>Eukaryota</taxon>
        <taxon>Fungi</taxon>
        <taxon>Fungi incertae sedis</taxon>
        <taxon>Mucoromycota</taxon>
        <taxon>Mortierellomycotina</taxon>
        <taxon>Mortierellomycetes</taxon>
        <taxon>Mortierellales</taxon>
        <taxon>Mortierellaceae</taxon>
        <taxon>Dissophora</taxon>
    </lineage>
</organism>
<dbReference type="AlphaFoldDB" id="A0A9P6UMT3"/>
<accession>A0A9P6UMT3</accession>
<dbReference type="Proteomes" id="UP000738325">
    <property type="component" value="Unassembled WGS sequence"/>
</dbReference>
<feature type="compositionally biased region" description="Low complexity" evidence="1">
    <location>
        <begin position="313"/>
        <end position="326"/>
    </location>
</feature>
<feature type="region of interest" description="Disordered" evidence="1">
    <location>
        <begin position="230"/>
        <end position="255"/>
    </location>
</feature>
<evidence type="ECO:0000256" key="1">
    <source>
        <dbReference type="SAM" id="MobiDB-lite"/>
    </source>
</evidence>
<feature type="region of interest" description="Disordered" evidence="1">
    <location>
        <begin position="172"/>
        <end position="204"/>
    </location>
</feature>
<name>A0A9P6UMT3_9FUNG</name>
<keyword evidence="3" id="KW-1185">Reference proteome</keyword>
<dbReference type="EMBL" id="JAAAIP010000730">
    <property type="protein sequence ID" value="KAG0313261.1"/>
    <property type="molecule type" value="Genomic_DNA"/>
</dbReference>
<comment type="caution">
    <text evidence="2">The sequence shown here is derived from an EMBL/GenBank/DDBJ whole genome shotgun (WGS) entry which is preliminary data.</text>
</comment>
<dbReference type="OrthoDB" id="2442223at2759"/>
<feature type="region of interest" description="Disordered" evidence="1">
    <location>
        <begin position="279"/>
        <end position="343"/>
    </location>
</feature>
<feature type="compositionally biased region" description="Polar residues" evidence="1">
    <location>
        <begin position="68"/>
        <end position="128"/>
    </location>
</feature>
<feature type="compositionally biased region" description="Polar residues" evidence="1">
    <location>
        <begin position="235"/>
        <end position="247"/>
    </location>
</feature>
<proteinExistence type="predicted"/>
<evidence type="ECO:0000313" key="3">
    <source>
        <dbReference type="Proteomes" id="UP000738325"/>
    </source>
</evidence>
<reference evidence="2" key="1">
    <citation type="journal article" date="2020" name="Fungal Divers.">
        <title>Resolving the Mortierellaceae phylogeny through synthesis of multi-gene phylogenetics and phylogenomics.</title>
        <authorList>
            <person name="Vandepol N."/>
            <person name="Liber J."/>
            <person name="Desiro A."/>
            <person name="Na H."/>
            <person name="Kennedy M."/>
            <person name="Barry K."/>
            <person name="Grigoriev I.V."/>
            <person name="Miller A.N."/>
            <person name="O'Donnell K."/>
            <person name="Stajich J.E."/>
            <person name="Bonito G."/>
        </authorList>
    </citation>
    <scope>NUCLEOTIDE SEQUENCE</scope>
    <source>
        <strain evidence="2">REB-010B</strain>
    </source>
</reference>
<feature type="compositionally biased region" description="Polar residues" evidence="1">
    <location>
        <begin position="364"/>
        <end position="375"/>
    </location>
</feature>
<feature type="non-terminal residue" evidence="2">
    <location>
        <position position="393"/>
    </location>
</feature>
<evidence type="ECO:0000313" key="2">
    <source>
        <dbReference type="EMBL" id="KAG0313261.1"/>
    </source>
</evidence>